<accession>A0A0D7VYB7</accession>
<protein>
    <submittedName>
        <fullName evidence="1">Uncharacterized protein</fullName>
    </submittedName>
</protein>
<organism evidence="1 2">
    <name type="scientific">Neotamlana nanhaiensis</name>
    <dbReference type="NCBI Taxonomy" id="1382798"/>
    <lineage>
        <taxon>Bacteria</taxon>
        <taxon>Pseudomonadati</taxon>
        <taxon>Bacteroidota</taxon>
        <taxon>Flavobacteriia</taxon>
        <taxon>Flavobacteriales</taxon>
        <taxon>Flavobacteriaceae</taxon>
        <taxon>Neotamlana</taxon>
    </lineage>
</organism>
<proteinExistence type="predicted"/>
<sequence>MGIEVFNKEIRNLIKQSQDPTIAFVQQKFVQSGFDSYYGFFGNFLLNYGLVSFSCSMREKKPEYKPYFNFRDSNVFGYDGGIYYLTDQFHNFNKCHYLHAHQIVSLLRTVNISELENWKNHLV</sequence>
<dbReference type="Proteomes" id="UP000032361">
    <property type="component" value="Unassembled WGS sequence"/>
</dbReference>
<dbReference type="OrthoDB" id="1449758at2"/>
<dbReference type="RefSeq" id="WP_044627411.1">
    <property type="nucleotide sequence ID" value="NZ_JTDV01000015.1"/>
</dbReference>
<evidence type="ECO:0000313" key="1">
    <source>
        <dbReference type="EMBL" id="KJD31438.1"/>
    </source>
</evidence>
<evidence type="ECO:0000313" key="2">
    <source>
        <dbReference type="Proteomes" id="UP000032361"/>
    </source>
</evidence>
<reference evidence="1 2" key="1">
    <citation type="journal article" date="2015" name="Antonie Van Leeuwenhoek">
        <title>Tamlana nanhaiensis sp. nov., isolated from surface seawater collected from the South China Sea.</title>
        <authorList>
            <person name="Liu X."/>
            <person name="Lai Q."/>
            <person name="Du Y."/>
            <person name="Li G."/>
            <person name="Sun F."/>
            <person name="Shao Z."/>
        </authorList>
    </citation>
    <scope>NUCLEOTIDE SEQUENCE [LARGE SCALE GENOMIC DNA]</scope>
    <source>
        <strain evidence="1 2">FHC16</strain>
    </source>
</reference>
<dbReference type="AlphaFoldDB" id="A0A0D7VYB7"/>
<name>A0A0D7VYB7_9FLAO</name>
<dbReference type="PATRIC" id="fig|1382798.3.peg.1592"/>
<dbReference type="STRING" id="1382798.PK35_15135"/>
<keyword evidence="2" id="KW-1185">Reference proteome</keyword>
<dbReference type="EMBL" id="JTDV01000015">
    <property type="protein sequence ID" value="KJD31438.1"/>
    <property type="molecule type" value="Genomic_DNA"/>
</dbReference>
<comment type="caution">
    <text evidence="1">The sequence shown here is derived from an EMBL/GenBank/DDBJ whole genome shotgun (WGS) entry which is preliminary data.</text>
</comment>
<gene>
    <name evidence="1" type="ORF">PK35_15135</name>
</gene>